<dbReference type="CDD" id="cd13578">
    <property type="entry name" value="PBP2_Bug27"/>
    <property type="match status" value="1"/>
</dbReference>
<gene>
    <name evidence="3" type="ORF">GCM10009097_25430</name>
</gene>
<comment type="similarity">
    <text evidence="1">Belongs to the UPF0065 (bug) family.</text>
</comment>
<accession>A0ABN1BXA6</accession>
<evidence type="ECO:0000256" key="2">
    <source>
        <dbReference type="SAM" id="SignalP"/>
    </source>
</evidence>
<dbReference type="RefSeq" id="WP_343927626.1">
    <property type="nucleotide sequence ID" value="NZ_BAAAEN010000008.1"/>
</dbReference>
<dbReference type="PANTHER" id="PTHR42928">
    <property type="entry name" value="TRICARBOXYLATE-BINDING PROTEIN"/>
    <property type="match status" value="1"/>
</dbReference>
<dbReference type="PANTHER" id="PTHR42928:SF5">
    <property type="entry name" value="BLR1237 PROTEIN"/>
    <property type="match status" value="1"/>
</dbReference>
<dbReference type="PIRSF" id="PIRSF017082">
    <property type="entry name" value="YflP"/>
    <property type="match status" value="1"/>
</dbReference>
<feature type="chain" id="PRO_5045117321" evidence="2">
    <location>
        <begin position="28"/>
        <end position="328"/>
    </location>
</feature>
<dbReference type="InterPro" id="IPR042100">
    <property type="entry name" value="Bug_dom1"/>
</dbReference>
<reference evidence="3 4" key="1">
    <citation type="journal article" date="2019" name="Int. J. Syst. Evol. Microbiol.">
        <title>The Global Catalogue of Microorganisms (GCM) 10K type strain sequencing project: providing services to taxonomists for standard genome sequencing and annotation.</title>
        <authorList>
            <consortium name="The Broad Institute Genomics Platform"/>
            <consortium name="The Broad Institute Genome Sequencing Center for Infectious Disease"/>
            <person name="Wu L."/>
            <person name="Ma J."/>
        </authorList>
    </citation>
    <scope>NUCLEOTIDE SEQUENCE [LARGE SCALE GENOMIC DNA]</scope>
    <source>
        <strain evidence="3 4">JCM 14330</strain>
    </source>
</reference>
<sequence>MIDQRRRVLTLGAMALPLATAMFPVRAADKFPSRPIRIIVPLAPGGSADTVCRLLGNGLTKILGQPVIVENRPGAGGLTGLSEVARSAPDGYTLGYSLAGALTVAPHIARKMPYDPFKDLVPVSQVIGVPEIIVVNPRTGIKTLGELVSYAKANPGKLNFGSAGNATIPHLAGELFKRVAGVEMVHVPYRGSGPALNDLLAGQVQVMVSGITLVRSHIEAGRLTGLAVAGPRRVDQLPNLPTTAEAGVPAMQVSNWHGLVAPAGLPPALLDGLHHGIAKAMALPEVKDRIDSEGAEIVASSSAEFGAFLKKESDKWGGLVKELGIQWD</sequence>
<dbReference type="Pfam" id="PF03401">
    <property type="entry name" value="TctC"/>
    <property type="match status" value="1"/>
</dbReference>
<dbReference type="SUPFAM" id="SSF53850">
    <property type="entry name" value="Periplasmic binding protein-like II"/>
    <property type="match status" value="1"/>
</dbReference>
<evidence type="ECO:0000256" key="1">
    <source>
        <dbReference type="ARBA" id="ARBA00006987"/>
    </source>
</evidence>
<evidence type="ECO:0000313" key="3">
    <source>
        <dbReference type="EMBL" id="GAA0507240.1"/>
    </source>
</evidence>
<evidence type="ECO:0000313" key="4">
    <source>
        <dbReference type="Proteomes" id="UP001501706"/>
    </source>
</evidence>
<keyword evidence="4" id="KW-1185">Reference proteome</keyword>
<feature type="signal peptide" evidence="2">
    <location>
        <begin position="1"/>
        <end position="27"/>
    </location>
</feature>
<dbReference type="Gene3D" id="3.40.190.150">
    <property type="entry name" value="Bordetella uptake gene, domain 1"/>
    <property type="match status" value="1"/>
</dbReference>
<proteinExistence type="inferred from homology"/>
<comment type="caution">
    <text evidence="3">The sequence shown here is derived from an EMBL/GenBank/DDBJ whole genome shotgun (WGS) entry which is preliminary data.</text>
</comment>
<dbReference type="Gene3D" id="3.40.190.10">
    <property type="entry name" value="Periplasmic binding protein-like II"/>
    <property type="match status" value="1"/>
</dbReference>
<protein>
    <submittedName>
        <fullName evidence="3">Tripartite tricarboxylate transporter substrate binding protein BugE</fullName>
    </submittedName>
</protein>
<dbReference type="InterPro" id="IPR005064">
    <property type="entry name" value="BUG"/>
</dbReference>
<dbReference type="Proteomes" id="UP001501706">
    <property type="component" value="Unassembled WGS sequence"/>
</dbReference>
<organism evidence="3 4">
    <name type="scientific">Pigmentiphaga daeguensis</name>
    <dbReference type="NCBI Taxonomy" id="414049"/>
    <lineage>
        <taxon>Bacteria</taxon>
        <taxon>Pseudomonadati</taxon>
        <taxon>Pseudomonadota</taxon>
        <taxon>Betaproteobacteria</taxon>
        <taxon>Burkholderiales</taxon>
        <taxon>Alcaligenaceae</taxon>
        <taxon>Pigmentiphaga</taxon>
    </lineage>
</organism>
<keyword evidence="2" id="KW-0732">Signal</keyword>
<dbReference type="EMBL" id="BAAAEN010000008">
    <property type="protein sequence ID" value="GAA0507240.1"/>
    <property type="molecule type" value="Genomic_DNA"/>
</dbReference>
<name>A0ABN1BXA6_9BURK</name>